<evidence type="ECO:0000313" key="4">
    <source>
        <dbReference type="EMBL" id="PIT95845.1"/>
    </source>
</evidence>
<dbReference type="GO" id="GO:0003677">
    <property type="term" value="F:DNA binding"/>
    <property type="evidence" value="ECO:0007669"/>
    <property type="project" value="UniProtKB-KW"/>
</dbReference>
<comment type="similarity">
    <text evidence="3">Belongs to the bacterial histone-like protein family.</text>
</comment>
<evidence type="ECO:0000256" key="1">
    <source>
        <dbReference type="ARBA" id="ARBA00023067"/>
    </source>
</evidence>
<evidence type="ECO:0008006" key="6">
    <source>
        <dbReference type="Google" id="ProtNLM"/>
    </source>
</evidence>
<dbReference type="PRINTS" id="PR01727">
    <property type="entry name" value="DNABINDINGHU"/>
</dbReference>
<reference evidence="5" key="1">
    <citation type="submission" date="2017-09" db="EMBL/GenBank/DDBJ databases">
        <title>Depth-based differentiation of microbial function through sediment-hosted aquifers and enrichment of novel symbionts in the deep terrestrial subsurface.</title>
        <authorList>
            <person name="Probst A.J."/>
            <person name="Ladd B."/>
            <person name="Jarett J.K."/>
            <person name="Geller-Mcgrath D.E."/>
            <person name="Sieber C.M.K."/>
            <person name="Emerson J.B."/>
            <person name="Anantharaman K."/>
            <person name="Thomas B.C."/>
            <person name="Malmstrom R."/>
            <person name="Stieglmeier M."/>
            <person name="Klingl A."/>
            <person name="Woyke T."/>
            <person name="Ryan C.M."/>
            <person name="Banfield J.F."/>
        </authorList>
    </citation>
    <scope>NUCLEOTIDE SEQUENCE [LARGE SCALE GENOMIC DNA]</scope>
</reference>
<evidence type="ECO:0000256" key="3">
    <source>
        <dbReference type="RuleBase" id="RU003939"/>
    </source>
</evidence>
<dbReference type="InterPro" id="IPR010992">
    <property type="entry name" value="IHF-like_DNA-bd_dom_sf"/>
</dbReference>
<evidence type="ECO:0000313" key="5">
    <source>
        <dbReference type="Proteomes" id="UP000228533"/>
    </source>
</evidence>
<dbReference type="EMBL" id="PFAM01000022">
    <property type="protein sequence ID" value="PIT95845.1"/>
    <property type="molecule type" value="Genomic_DNA"/>
</dbReference>
<keyword evidence="2" id="KW-0238">DNA-binding</keyword>
<dbReference type="PROSITE" id="PS00045">
    <property type="entry name" value="HISTONE_LIKE"/>
    <property type="match status" value="1"/>
</dbReference>
<organism evidence="4 5">
    <name type="scientific">Candidatus Falkowbacteria bacterium CG10_big_fil_rev_8_21_14_0_10_37_14</name>
    <dbReference type="NCBI Taxonomy" id="1974561"/>
    <lineage>
        <taxon>Bacteria</taxon>
        <taxon>Candidatus Falkowiibacteriota</taxon>
    </lineage>
</organism>
<dbReference type="Proteomes" id="UP000228533">
    <property type="component" value="Unassembled WGS sequence"/>
</dbReference>
<dbReference type="GO" id="GO:0005829">
    <property type="term" value="C:cytosol"/>
    <property type="evidence" value="ECO:0007669"/>
    <property type="project" value="TreeGrafter"/>
</dbReference>
<dbReference type="Pfam" id="PF00216">
    <property type="entry name" value="Bac_DNA_binding"/>
    <property type="match status" value="1"/>
</dbReference>
<dbReference type="SUPFAM" id="SSF47729">
    <property type="entry name" value="IHF-like DNA-binding proteins"/>
    <property type="match status" value="1"/>
</dbReference>
<dbReference type="CDD" id="cd13831">
    <property type="entry name" value="HU"/>
    <property type="match status" value="1"/>
</dbReference>
<dbReference type="PANTHER" id="PTHR33175">
    <property type="entry name" value="DNA-BINDING PROTEIN HU"/>
    <property type="match status" value="1"/>
</dbReference>
<dbReference type="SMART" id="SM00411">
    <property type="entry name" value="BHL"/>
    <property type="match status" value="1"/>
</dbReference>
<dbReference type="InterPro" id="IPR000119">
    <property type="entry name" value="Hist_DNA-bd"/>
</dbReference>
<proteinExistence type="inferred from homology"/>
<comment type="caution">
    <text evidence="4">The sequence shown here is derived from an EMBL/GenBank/DDBJ whole genome shotgun (WGS) entry which is preliminary data.</text>
</comment>
<evidence type="ECO:0000256" key="2">
    <source>
        <dbReference type="ARBA" id="ARBA00023125"/>
    </source>
</evidence>
<protein>
    <recommendedName>
        <fullName evidence="6">DNA-binding protein</fullName>
    </recommendedName>
</protein>
<sequence length="111" mass="12287">MNKAGLIEKLTERVPGSNKKQVEALIDALVETIIEELKAARKVNIVGFGSFEAKKRHARGGINPQNPTQRIQIPEVVVAKFKTGKTLKDALKNSELKVITQVKPEETQITE</sequence>
<dbReference type="GO" id="GO:0030261">
    <property type="term" value="P:chromosome condensation"/>
    <property type="evidence" value="ECO:0007669"/>
    <property type="project" value="UniProtKB-KW"/>
</dbReference>
<dbReference type="PANTHER" id="PTHR33175:SF3">
    <property type="entry name" value="DNA-BINDING PROTEIN HU-BETA"/>
    <property type="match status" value="1"/>
</dbReference>
<keyword evidence="1" id="KW-0226">DNA condensation</keyword>
<name>A0A2M6WSW0_9BACT</name>
<dbReference type="GO" id="GO:0030527">
    <property type="term" value="F:structural constituent of chromatin"/>
    <property type="evidence" value="ECO:0007669"/>
    <property type="project" value="InterPro"/>
</dbReference>
<gene>
    <name evidence="4" type="ORF">COT94_03745</name>
</gene>
<dbReference type="Gene3D" id="4.10.520.10">
    <property type="entry name" value="IHF-like DNA-binding proteins"/>
    <property type="match status" value="1"/>
</dbReference>
<dbReference type="AlphaFoldDB" id="A0A2M6WSW0"/>
<accession>A0A2M6WSW0</accession>
<dbReference type="InterPro" id="IPR020816">
    <property type="entry name" value="Histone-like_DNA-bd_CS"/>
</dbReference>